<dbReference type="EMBL" id="MRCE01000007">
    <property type="protein sequence ID" value="OKH38719.1"/>
    <property type="molecule type" value="Genomic_DNA"/>
</dbReference>
<protein>
    <submittedName>
        <fullName evidence="1">Uncharacterized protein</fullName>
    </submittedName>
</protein>
<name>A0A1U7IN98_9CYAN</name>
<reference evidence="1 2" key="1">
    <citation type="submission" date="2016-11" db="EMBL/GenBank/DDBJ databases">
        <title>Draft Genome Sequences of Nine Cyanobacterial Strains from Diverse Habitats.</title>
        <authorList>
            <person name="Zhu T."/>
            <person name="Hou S."/>
            <person name="Lu X."/>
            <person name="Hess W.R."/>
        </authorList>
    </citation>
    <scope>NUCLEOTIDE SEQUENCE [LARGE SCALE GENOMIC DNA]</scope>
    <source>
        <strain evidence="1 2">IAM M-71</strain>
    </source>
</reference>
<accession>A0A1U7IN98</accession>
<dbReference type="AlphaFoldDB" id="A0A1U7IN98"/>
<proteinExistence type="predicted"/>
<dbReference type="OrthoDB" id="532570at2"/>
<gene>
    <name evidence="1" type="ORF">NIES2119_08990</name>
</gene>
<comment type="caution">
    <text evidence="1">The sequence shown here is derived from an EMBL/GenBank/DDBJ whole genome shotgun (WGS) entry which is preliminary data.</text>
</comment>
<dbReference type="RefSeq" id="WP_073593130.1">
    <property type="nucleotide sequence ID" value="NZ_MRCE01000007.1"/>
</dbReference>
<evidence type="ECO:0000313" key="2">
    <source>
        <dbReference type="Proteomes" id="UP000185860"/>
    </source>
</evidence>
<dbReference type="Proteomes" id="UP000185860">
    <property type="component" value="Unassembled WGS sequence"/>
</dbReference>
<sequence>MSELTCTVPVLHNMQELEEAIKQYKSSDLSANDLLCQWQAIRDAALNLGSSNQETEKVPGQDSY</sequence>
<organism evidence="1 2">
    <name type="scientific">[Phormidium ambiguum] IAM M-71</name>
    <dbReference type="NCBI Taxonomy" id="454136"/>
    <lineage>
        <taxon>Bacteria</taxon>
        <taxon>Bacillati</taxon>
        <taxon>Cyanobacteriota</taxon>
        <taxon>Cyanophyceae</taxon>
        <taxon>Oscillatoriophycideae</taxon>
        <taxon>Aerosakkonematales</taxon>
        <taxon>Aerosakkonemataceae</taxon>
        <taxon>Floridanema</taxon>
    </lineage>
</organism>
<evidence type="ECO:0000313" key="1">
    <source>
        <dbReference type="EMBL" id="OKH38719.1"/>
    </source>
</evidence>